<gene>
    <name evidence="2" type="ORF">KK1_008498</name>
</gene>
<sequence>MEAESAAAGAARPAGSQESRDLAEFRKCNPPQFTGDADPEVDDRWIRELEKIFTVLGCPPERRLAYAVICLLGRLNIGGEAPIRCLLPEELQLTGNASGRCSWRSTSLRA</sequence>
<keyword evidence="3" id="KW-1185">Reference proteome</keyword>
<dbReference type="Proteomes" id="UP000075243">
    <property type="component" value="Chromosome 3"/>
</dbReference>
<name>A0A151TQJ8_CAJCA</name>
<evidence type="ECO:0000313" key="3">
    <source>
        <dbReference type="Proteomes" id="UP000075243"/>
    </source>
</evidence>
<proteinExistence type="predicted"/>
<evidence type="ECO:0000313" key="2">
    <source>
        <dbReference type="EMBL" id="KYP69309.1"/>
    </source>
</evidence>
<feature type="compositionally biased region" description="Basic and acidic residues" evidence="1">
    <location>
        <begin position="18"/>
        <end position="27"/>
    </location>
</feature>
<reference evidence="2 3" key="1">
    <citation type="journal article" date="2012" name="Nat. Biotechnol.">
        <title>Draft genome sequence of pigeonpea (Cajanus cajan), an orphan legume crop of resource-poor farmers.</title>
        <authorList>
            <person name="Varshney R.K."/>
            <person name="Chen W."/>
            <person name="Li Y."/>
            <person name="Bharti A.K."/>
            <person name="Saxena R.K."/>
            <person name="Schlueter J.A."/>
            <person name="Donoghue M.T."/>
            <person name="Azam S."/>
            <person name="Fan G."/>
            <person name="Whaley A.M."/>
            <person name="Farmer A.D."/>
            <person name="Sheridan J."/>
            <person name="Iwata A."/>
            <person name="Tuteja R."/>
            <person name="Penmetsa R.V."/>
            <person name="Wu W."/>
            <person name="Upadhyaya H.D."/>
            <person name="Yang S.P."/>
            <person name="Shah T."/>
            <person name="Saxena K.B."/>
            <person name="Michael T."/>
            <person name="McCombie W.R."/>
            <person name="Yang B."/>
            <person name="Zhang G."/>
            <person name="Yang H."/>
            <person name="Wang J."/>
            <person name="Spillane C."/>
            <person name="Cook D.R."/>
            <person name="May G.D."/>
            <person name="Xu X."/>
            <person name="Jackson S.A."/>
        </authorList>
    </citation>
    <scope>NUCLEOTIDE SEQUENCE [LARGE SCALE GENOMIC DNA]</scope>
    <source>
        <strain evidence="3">cv. Asha</strain>
    </source>
</reference>
<dbReference type="Gramene" id="C.cajan_08252.t">
    <property type="protein sequence ID" value="C.cajan_08252.t.cds1"/>
    <property type="gene ID" value="C.cajan_08252"/>
</dbReference>
<dbReference type="AlphaFoldDB" id="A0A151TQJ8"/>
<evidence type="ECO:0000256" key="1">
    <source>
        <dbReference type="SAM" id="MobiDB-lite"/>
    </source>
</evidence>
<protein>
    <submittedName>
        <fullName evidence="2">Uncharacterized protein</fullName>
    </submittedName>
</protein>
<feature type="compositionally biased region" description="Low complexity" evidence="1">
    <location>
        <begin position="1"/>
        <end position="16"/>
    </location>
</feature>
<dbReference type="EMBL" id="CM003605">
    <property type="protein sequence ID" value="KYP69309.1"/>
    <property type="molecule type" value="Genomic_DNA"/>
</dbReference>
<feature type="region of interest" description="Disordered" evidence="1">
    <location>
        <begin position="1"/>
        <end position="39"/>
    </location>
</feature>
<organism evidence="2 3">
    <name type="scientific">Cajanus cajan</name>
    <name type="common">Pigeon pea</name>
    <name type="synonym">Cajanus indicus</name>
    <dbReference type="NCBI Taxonomy" id="3821"/>
    <lineage>
        <taxon>Eukaryota</taxon>
        <taxon>Viridiplantae</taxon>
        <taxon>Streptophyta</taxon>
        <taxon>Embryophyta</taxon>
        <taxon>Tracheophyta</taxon>
        <taxon>Spermatophyta</taxon>
        <taxon>Magnoliopsida</taxon>
        <taxon>eudicotyledons</taxon>
        <taxon>Gunneridae</taxon>
        <taxon>Pentapetalae</taxon>
        <taxon>rosids</taxon>
        <taxon>fabids</taxon>
        <taxon>Fabales</taxon>
        <taxon>Fabaceae</taxon>
        <taxon>Papilionoideae</taxon>
        <taxon>50 kb inversion clade</taxon>
        <taxon>NPAAA clade</taxon>
        <taxon>indigoferoid/millettioid clade</taxon>
        <taxon>Phaseoleae</taxon>
        <taxon>Cajanus</taxon>
    </lineage>
</organism>
<accession>A0A151TQJ8</accession>